<name>A0A1G6H5E6_9BACT</name>
<dbReference type="PANTHER" id="PTHR47432:SF1">
    <property type="entry name" value="CELL WALL ASSEMBLY REGULATOR SMI1"/>
    <property type="match status" value="1"/>
</dbReference>
<dbReference type="Proteomes" id="UP000199452">
    <property type="component" value="Unassembled WGS sequence"/>
</dbReference>
<dbReference type="OrthoDB" id="6989522at2"/>
<evidence type="ECO:0000259" key="1">
    <source>
        <dbReference type="SMART" id="SM00860"/>
    </source>
</evidence>
<dbReference type="Pfam" id="PF09346">
    <property type="entry name" value="SMI1_KNR4"/>
    <property type="match status" value="2"/>
</dbReference>
<gene>
    <name evidence="2" type="ORF">SAMN05216323_100738</name>
</gene>
<dbReference type="EMBL" id="FMYP01000007">
    <property type="protein sequence ID" value="SDB89510.1"/>
    <property type="molecule type" value="Genomic_DNA"/>
</dbReference>
<dbReference type="RefSeq" id="WP_092435704.1">
    <property type="nucleotide sequence ID" value="NZ_FMYP01000007.1"/>
</dbReference>
<evidence type="ECO:0000313" key="3">
    <source>
        <dbReference type="Proteomes" id="UP000199452"/>
    </source>
</evidence>
<dbReference type="STRING" id="1640674.SAMN05216323_100738"/>
<dbReference type="InterPro" id="IPR018958">
    <property type="entry name" value="Knr4/Smi1-like_dom"/>
</dbReference>
<proteinExistence type="predicted"/>
<accession>A0A1G6H5E6</accession>
<feature type="domain" description="Knr4/Smi1-like" evidence="1">
    <location>
        <begin position="28"/>
        <end position="280"/>
    </location>
</feature>
<dbReference type="GO" id="GO:0043332">
    <property type="term" value="C:mating projection tip"/>
    <property type="evidence" value="ECO:0007669"/>
    <property type="project" value="TreeGrafter"/>
</dbReference>
<protein>
    <submittedName>
        <fullName evidence="2">SMI1 / KNR4 family (SUKH-1)</fullName>
    </submittedName>
</protein>
<reference evidence="2 3" key="1">
    <citation type="submission" date="2016-09" db="EMBL/GenBank/DDBJ databases">
        <authorList>
            <person name="Capua I."/>
            <person name="De Benedictis P."/>
            <person name="Joannis T."/>
            <person name="Lombin L.H."/>
            <person name="Cattoli G."/>
        </authorList>
    </citation>
    <scope>NUCLEOTIDE SEQUENCE [LARGE SCALE GENOMIC DNA]</scope>
    <source>
        <strain evidence="2 3">A7P-90m</strain>
    </source>
</reference>
<dbReference type="AlphaFoldDB" id="A0A1G6H5E6"/>
<organism evidence="2 3">
    <name type="scientific">Williamwhitmania taraxaci</name>
    <dbReference type="NCBI Taxonomy" id="1640674"/>
    <lineage>
        <taxon>Bacteria</taxon>
        <taxon>Pseudomonadati</taxon>
        <taxon>Bacteroidota</taxon>
        <taxon>Bacteroidia</taxon>
        <taxon>Bacteroidales</taxon>
        <taxon>Williamwhitmaniaceae</taxon>
        <taxon>Williamwhitmania</taxon>
    </lineage>
</organism>
<dbReference type="SUPFAM" id="SSF160631">
    <property type="entry name" value="SMI1/KNR4-like"/>
    <property type="match status" value="1"/>
</dbReference>
<dbReference type="InterPro" id="IPR037883">
    <property type="entry name" value="Knr4/Smi1-like_sf"/>
</dbReference>
<dbReference type="InterPro" id="IPR051873">
    <property type="entry name" value="KNR4/SMI1_regulator"/>
</dbReference>
<sequence length="310" mass="35872">MTNTDKLKKIIDLQSEKFDWKINPLNDGVNENQLAEIEKLIDDKLPAELSDFYLANNGESGDERSCFLGHRFMPINEVIKQIEFGLSLVKPAERKLNNPEKSKGLLNKIVDFYFAKAPKKGLFKKSWYKIEFSCGLGSYGGPYLYKSEKAEGKGRETIDINFDDYKKLSPLVKELHELEKDSYNWDELEFVMYSEQKYEVKRTDYNFNEEIPFTSTPVGAIKKMYFNPKWIPVFSDHGGNYIGIDLDPDTNGINGQVIIFGRDEEDMFVLSNSITDFFDLIISKIVDESVDFKKELHFHEILKDMINNGK</sequence>
<dbReference type="SMART" id="SM00860">
    <property type="entry name" value="SMI1_KNR4"/>
    <property type="match status" value="1"/>
</dbReference>
<evidence type="ECO:0000313" key="2">
    <source>
        <dbReference type="EMBL" id="SDB89510.1"/>
    </source>
</evidence>
<keyword evidence="3" id="KW-1185">Reference proteome</keyword>
<dbReference type="PANTHER" id="PTHR47432">
    <property type="entry name" value="CELL WALL ASSEMBLY REGULATOR SMI1"/>
    <property type="match status" value="1"/>
</dbReference>